<organism evidence="1 2">
    <name type="scientific">Granulicatella elegans ATCC 700633</name>
    <dbReference type="NCBI Taxonomy" id="626369"/>
    <lineage>
        <taxon>Bacteria</taxon>
        <taxon>Bacillati</taxon>
        <taxon>Bacillota</taxon>
        <taxon>Bacilli</taxon>
        <taxon>Lactobacillales</taxon>
        <taxon>Carnobacteriaceae</taxon>
        <taxon>Granulicatella</taxon>
    </lineage>
</organism>
<sequence length="333" mass="37979">MILHQAYLHIFDKNSGNLLLSQKELPLSNPYITEYFTKIIEKTLKSDPRHGVLPPEEPLLGFLADDSIPFIEKTQQLAHKLYEIIAPAEDIPAADYVFASGINDQGGTFFAILRLDYSSKYTHFLDYEDDQVLNTVLQNHAILPNPSQKLSEAFIVDTSNGQYQLIERKYIVEGKKIPYFSEQFLEITPPTSTQEQIKEIKKTVTHVAKKYDEENYLALATTQQAIFTQLEESDEIDAGIIFDTVFKDKPLAKEAAYQAIATEKIPEKIPVTNVPKYEKKYSKQKFKLDNGIEITIPSDIYENKEMVEFINNPDGSISVLIKNIDSIMNRFNA</sequence>
<dbReference type="STRING" id="626369.HMPREF0446_00963"/>
<comment type="caution">
    <text evidence="1">The sequence shown here is derived from an EMBL/GenBank/DDBJ whole genome shotgun (WGS) entry which is preliminary data.</text>
</comment>
<dbReference type="InterPro" id="IPR007358">
    <property type="entry name" value="Nucleoid_associated_NdpA"/>
</dbReference>
<accession>D0BLW0</accession>
<dbReference type="HOGENOM" id="CLU_069338_0_0_9"/>
<dbReference type="GO" id="GO:0009295">
    <property type="term" value="C:nucleoid"/>
    <property type="evidence" value="ECO:0007669"/>
    <property type="project" value="InterPro"/>
</dbReference>
<name>D0BLW0_9LACT</name>
<keyword evidence="2" id="KW-1185">Reference proteome</keyword>
<proteinExistence type="predicted"/>
<dbReference type="RefSeq" id="WP_006703240.1">
    <property type="nucleotide sequence ID" value="NZ_KI391971.1"/>
</dbReference>
<dbReference type="Proteomes" id="UP000002939">
    <property type="component" value="Unassembled WGS sequence"/>
</dbReference>
<protein>
    <recommendedName>
        <fullName evidence="3">Nucleoid-associated protein</fullName>
    </recommendedName>
</protein>
<evidence type="ECO:0000313" key="2">
    <source>
        <dbReference type="Proteomes" id="UP000002939"/>
    </source>
</evidence>
<evidence type="ECO:0000313" key="1">
    <source>
        <dbReference type="EMBL" id="EEW92975.1"/>
    </source>
</evidence>
<dbReference type="eggNOG" id="COG3081">
    <property type="taxonomic scope" value="Bacteria"/>
</dbReference>
<dbReference type="Pfam" id="PF04245">
    <property type="entry name" value="NA37"/>
    <property type="match status" value="1"/>
</dbReference>
<reference evidence="1" key="1">
    <citation type="submission" date="2009-09" db="EMBL/GenBank/DDBJ databases">
        <authorList>
            <consortium name="The Broad Institute Genome Sequencing Platform"/>
            <person name="Ward D."/>
            <person name="Feldgarden M."/>
            <person name="Earl A."/>
            <person name="Young S.K."/>
            <person name="Zeng Q."/>
            <person name="Koehrsen M."/>
            <person name="Alvarado L."/>
            <person name="Berlin A."/>
            <person name="Bochicchio J."/>
            <person name="Borenstein D."/>
            <person name="Chapman S.B."/>
            <person name="Chen Z."/>
            <person name="Engels R."/>
            <person name="Freedman E."/>
            <person name="Gellesch M."/>
            <person name="Goldberg J."/>
            <person name="Griggs A."/>
            <person name="Gujja S."/>
            <person name="Heilman E."/>
            <person name="Heiman D."/>
            <person name="Hepburn T."/>
            <person name="Howarth C."/>
            <person name="Jen D."/>
            <person name="Larson L."/>
            <person name="Lewis B."/>
            <person name="Mehta T."/>
            <person name="Park D."/>
            <person name="Pearson M."/>
            <person name="Roberts A."/>
            <person name="Saif S."/>
            <person name="Shea T."/>
            <person name="Shenoy N."/>
            <person name="Sisk P."/>
            <person name="Stolte C."/>
            <person name="Sykes S."/>
            <person name="Thomson T."/>
            <person name="Walk T."/>
            <person name="White J."/>
            <person name="Yandava C."/>
            <person name="Sibley C.D."/>
            <person name="Field T.R."/>
            <person name="Grinwis M."/>
            <person name="Eshaghurshan C.S."/>
            <person name="Surette M.G."/>
            <person name="Haas B."/>
            <person name="Nusbaum C."/>
            <person name="Birren B."/>
        </authorList>
    </citation>
    <scope>NUCLEOTIDE SEQUENCE [LARGE SCALE GENOMIC DNA]</scope>
    <source>
        <strain evidence="1">ATCC 700633</strain>
    </source>
</reference>
<dbReference type="AlphaFoldDB" id="D0BLW0"/>
<dbReference type="EMBL" id="ACRF02000016">
    <property type="protein sequence ID" value="EEW92975.1"/>
    <property type="molecule type" value="Genomic_DNA"/>
</dbReference>
<gene>
    <name evidence="1" type="ORF">HMPREF0446_00963</name>
</gene>
<dbReference type="OrthoDB" id="3171075at2"/>
<reference evidence="1" key="2">
    <citation type="submission" date="2011-10" db="EMBL/GenBank/DDBJ databases">
        <title>The Genome Sequence of Granulicatella elegans ATCC 700633.</title>
        <authorList>
            <consortium name="The Broad Institute Genome Sequencing Platform"/>
            <consortium name="The Broad Institute Genome Sequencing Center for Infectious Disease"/>
            <person name="Earl A."/>
            <person name="Ward D."/>
            <person name="Feldgarden M."/>
            <person name="Gevers D."/>
            <person name="Sibley C.D."/>
            <person name="Field T.R."/>
            <person name="Grinwis M."/>
            <person name="Eshaghurshan C.S."/>
            <person name="Surette M.G."/>
            <person name="Young S.K."/>
            <person name="Zeng Q."/>
            <person name="Gargeya S."/>
            <person name="Fitzgerald M."/>
            <person name="Haas B."/>
            <person name="Abouelleil A."/>
            <person name="Alvarado L."/>
            <person name="Arachchi H.M."/>
            <person name="Berlin A."/>
            <person name="Brown A."/>
            <person name="Chapman S.B."/>
            <person name="Chen Z."/>
            <person name="Dunbar C."/>
            <person name="Freedman E."/>
            <person name="Gearin G."/>
            <person name="Goldberg J."/>
            <person name="Griggs A."/>
            <person name="Gujja S."/>
            <person name="Heiman D."/>
            <person name="Howarth C."/>
            <person name="Larson L."/>
            <person name="Lui A."/>
            <person name="MacDonald P.J.P."/>
            <person name="Montmayeur A."/>
            <person name="Murphy C."/>
            <person name="Neiman D."/>
            <person name="Pearson M."/>
            <person name="Priest M."/>
            <person name="Roberts A."/>
            <person name="Saif S."/>
            <person name="Shea T."/>
            <person name="Shenoy N."/>
            <person name="Sisk P."/>
            <person name="Stolte C."/>
            <person name="Sykes S."/>
            <person name="Wortman J."/>
            <person name="Nusbaum C."/>
            <person name="Birren B."/>
        </authorList>
    </citation>
    <scope>NUCLEOTIDE SEQUENCE [LARGE SCALE GENOMIC DNA]</scope>
    <source>
        <strain evidence="1">ATCC 700633</strain>
    </source>
</reference>
<evidence type="ECO:0008006" key="3">
    <source>
        <dbReference type="Google" id="ProtNLM"/>
    </source>
</evidence>